<dbReference type="PROSITE" id="PS00028">
    <property type="entry name" value="ZINC_FINGER_C2H2_1"/>
    <property type="match status" value="1"/>
</dbReference>
<evidence type="ECO:0000256" key="1">
    <source>
        <dbReference type="ARBA" id="ARBA00022723"/>
    </source>
</evidence>
<feature type="region of interest" description="Disordered" evidence="4">
    <location>
        <begin position="504"/>
        <end position="525"/>
    </location>
</feature>
<feature type="non-terminal residue" evidence="6">
    <location>
        <position position="1"/>
    </location>
</feature>
<dbReference type="Proteomes" id="UP001295444">
    <property type="component" value="Chromosome 07"/>
</dbReference>
<reference evidence="6" key="1">
    <citation type="submission" date="2022-03" db="EMBL/GenBank/DDBJ databases">
        <authorList>
            <person name="Alioto T."/>
            <person name="Alioto T."/>
            <person name="Gomez Garrido J."/>
        </authorList>
    </citation>
    <scope>NUCLEOTIDE SEQUENCE</scope>
</reference>
<evidence type="ECO:0000256" key="3">
    <source>
        <dbReference type="ARBA" id="ARBA00022833"/>
    </source>
</evidence>
<sequence>VSSVAPLPMECYYIVISSSHLSKGHFRNIKGVFRGPLTDSKTLRRAEAQAADPRCLRDDKANFYCELCDKQYHKHQQFDNHINSYDHAHKQRLKELKQREFARNVASKLRKNERKQKKHLERLHKLADLRREATCAPGSGPMFKSTTVTVRDHICESLQSAIVRSVDKEESNSAPFNGSSVMSVLLSSSESSKNNTQCVDDQIKQTKEHRVSFSFAFPKRTPLKLESSAAVFYEFNDEIISEHEVKNQRNLVTESLITQSIVPTQCLKEEIQPATVLENHTYDEGLSSMDTNQKLVQETELTNCLKSEACPVKVPLDFGASVKLEAHMLLKQMPSTEDLENVQMTEIISTSETINGKSTSEDCFSSDLDHSKKPENTMFNKFENCTTLVEDLTKNVSNSISSTCIELDTSKAQMKCTSHRRLSEAFHPVKSRDGSRVLQWPSEMLMDTCTQPSISYSCNPLYFDFKASKTTECRGQSKNLQCGQDREFFHQCDKNRSHPQTVTEFKTKCDGQNDGSQSTKHSRNKSYDLTNCQNNLKCCGLICSIKQNEKNIISKYYLAKDDSMDPSKGKNKTKVNRKSIRKCENRKHQRQHIHIVKMPKIRCRKKCRIFCNTKSLEKPTVESKDSLCSIKKLTNTNQMPHTEQEHIQEFLRIPTLHIKKECRIWNVQSKKEFNSYSEKEPGKNIVYSSQSEQLTLNKDSNDRTNSETLCSWNVEKTQSTLQKHEIFLNKSCSVKRVHTSVIDETHFACKRPRLCKPISSSVPRIIFPIQKLSAICEHLWIKSRQAGDIRPDGNINRGPCSKSLYAKSANDMLANNSNQSEITSFRAAEFLQKIEKFKKVVENKIDQLCKSLFDFTDRKQTQLFCTGNIPETETNVRNPLASIKQKDVLPEGKIIEQNKQHESGIPSLPCSNRKSEPCIMKSHLSDKLAGEVYNESRRNCIKWNTETLSTQPSPCNEKRINSQTFISEKLLSHVGLTYQDTFFPPKISKRHKYHQCGAYRHTLRHGIMPSKLRLIIPTIAVQSCASLYPVQLEQPFCSASVATVQPTLLQHPATDAFAATSVENVKLVDPPQHFVQPQCHVFSRTPFYQIAVEPTFCPSDTFISSPQVPVLQNSMFCHIPVPFPQVSHASVFPIIHPPHPPLIQMHHLL</sequence>
<dbReference type="InterPro" id="IPR052445">
    <property type="entry name" value="ZnF-G_patch_domain"/>
</dbReference>
<gene>
    <name evidence="6" type="ORF">PECUL_23A057944</name>
</gene>
<evidence type="ECO:0000313" key="6">
    <source>
        <dbReference type="EMBL" id="CAH2306380.1"/>
    </source>
</evidence>
<name>A0AAD1WEQ9_PELCU</name>
<dbReference type="GO" id="GO:0005634">
    <property type="term" value="C:nucleus"/>
    <property type="evidence" value="ECO:0007669"/>
    <property type="project" value="TreeGrafter"/>
</dbReference>
<evidence type="ECO:0000256" key="2">
    <source>
        <dbReference type="ARBA" id="ARBA00022771"/>
    </source>
</evidence>
<dbReference type="AlphaFoldDB" id="A0AAD1WEQ9"/>
<dbReference type="SUPFAM" id="SSF57667">
    <property type="entry name" value="beta-beta-alpha zinc fingers"/>
    <property type="match status" value="1"/>
</dbReference>
<proteinExistence type="predicted"/>
<feature type="domain" description="C2H2-type" evidence="5">
    <location>
        <begin position="65"/>
        <end position="87"/>
    </location>
</feature>
<dbReference type="Pfam" id="PF12171">
    <property type="entry name" value="zf-C2H2_jaz"/>
    <property type="match status" value="1"/>
</dbReference>
<keyword evidence="2" id="KW-0863">Zinc-finger</keyword>
<evidence type="ECO:0000256" key="4">
    <source>
        <dbReference type="SAM" id="MobiDB-lite"/>
    </source>
</evidence>
<dbReference type="InterPro" id="IPR013087">
    <property type="entry name" value="Znf_C2H2_type"/>
</dbReference>
<dbReference type="GO" id="GO:0008270">
    <property type="term" value="F:zinc ion binding"/>
    <property type="evidence" value="ECO:0007669"/>
    <property type="project" value="UniProtKB-KW"/>
</dbReference>
<dbReference type="PANTHER" id="PTHR17614">
    <property type="entry name" value="ZINC FINGER-CONTAINING"/>
    <property type="match status" value="1"/>
</dbReference>
<keyword evidence="1" id="KW-0479">Metal-binding</keyword>
<evidence type="ECO:0000313" key="7">
    <source>
        <dbReference type="Proteomes" id="UP001295444"/>
    </source>
</evidence>
<accession>A0AAD1WEQ9</accession>
<evidence type="ECO:0000259" key="5">
    <source>
        <dbReference type="PROSITE" id="PS00028"/>
    </source>
</evidence>
<dbReference type="EMBL" id="OW240918">
    <property type="protein sequence ID" value="CAH2306380.1"/>
    <property type="molecule type" value="Genomic_DNA"/>
</dbReference>
<dbReference type="PANTHER" id="PTHR17614:SF13">
    <property type="entry name" value="ZINC FINGER PROTEIN 804A"/>
    <property type="match status" value="1"/>
</dbReference>
<organism evidence="6 7">
    <name type="scientific">Pelobates cultripes</name>
    <name type="common">Western spadefoot toad</name>
    <dbReference type="NCBI Taxonomy" id="61616"/>
    <lineage>
        <taxon>Eukaryota</taxon>
        <taxon>Metazoa</taxon>
        <taxon>Chordata</taxon>
        <taxon>Craniata</taxon>
        <taxon>Vertebrata</taxon>
        <taxon>Euteleostomi</taxon>
        <taxon>Amphibia</taxon>
        <taxon>Batrachia</taxon>
        <taxon>Anura</taxon>
        <taxon>Pelobatoidea</taxon>
        <taxon>Pelobatidae</taxon>
        <taxon>Pelobates</taxon>
    </lineage>
</organism>
<protein>
    <submittedName>
        <fullName evidence="6">Zinc finger 804A</fullName>
    </submittedName>
</protein>
<keyword evidence="7" id="KW-1185">Reference proteome</keyword>
<dbReference type="InterPro" id="IPR036236">
    <property type="entry name" value="Znf_C2H2_sf"/>
</dbReference>
<keyword evidence="3" id="KW-0862">Zinc</keyword>
<dbReference type="InterPro" id="IPR022755">
    <property type="entry name" value="Znf_C2H2_jaz"/>
</dbReference>